<comment type="similarity">
    <text evidence="2 7">Belongs to the class-I pyridoxal-phosphate-dependent aminotransferase family.</text>
</comment>
<dbReference type="FunFam" id="3.40.640.10:FF:000033">
    <property type="entry name" value="Aspartate aminotransferase"/>
    <property type="match status" value="1"/>
</dbReference>
<gene>
    <name evidence="9" type="ORF">J3E07_000638</name>
</gene>
<dbReference type="CDD" id="cd00609">
    <property type="entry name" value="AAT_like"/>
    <property type="match status" value="1"/>
</dbReference>
<dbReference type="GO" id="GO:0008483">
    <property type="term" value="F:transaminase activity"/>
    <property type="evidence" value="ECO:0007669"/>
    <property type="project" value="UniProtKB-KW"/>
</dbReference>
<dbReference type="PANTHER" id="PTHR46383:SF3">
    <property type="entry name" value="ASPARTATE AMINOTRANSFERASE-RELATED"/>
    <property type="match status" value="1"/>
</dbReference>
<keyword evidence="5 7" id="KW-0808">Transferase</keyword>
<keyword evidence="6" id="KW-0663">Pyridoxal phosphate</keyword>
<comment type="caution">
    <text evidence="9">The sequence shown here is derived from an EMBL/GenBank/DDBJ whole genome shotgun (WGS) entry which is preliminary data.</text>
</comment>
<evidence type="ECO:0000259" key="8">
    <source>
        <dbReference type="Pfam" id="PF00155"/>
    </source>
</evidence>
<dbReference type="InterPro" id="IPR015424">
    <property type="entry name" value="PyrdxlP-dep_Trfase"/>
</dbReference>
<evidence type="ECO:0000256" key="3">
    <source>
        <dbReference type="ARBA" id="ARBA00011738"/>
    </source>
</evidence>
<organism evidence="9 10">
    <name type="scientific">Methanococcus voltae</name>
    <dbReference type="NCBI Taxonomy" id="2188"/>
    <lineage>
        <taxon>Archaea</taxon>
        <taxon>Methanobacteriati</taxon>
        <taxon>Methanobacteriota</taxon>
        <taxon>Methanomada group</taxon>
        <taxon>Methanococci</taxon>
        <taxon>Methanococcales</taxon>
        <taxon>Methanococcaceae</taxon>
        <taxon>Methanococcus</taxon>
    </lineage>
</organism>
<evidence type="ECO:0000313" key="10">
    <source>
        <dbReference type="Proteomes" id="UP000740329"/>
    </source>
</evidence>
<accession>A0A8J7S4B1</accession>
<dbReference type="PANTHER" id="PTHR46383">
    <property type="entry name" value="ASPARTATE AMINOTRANSFERASE"/>
    <property type="match status" value="1"/>
</dbReference>
<evidence type="ECO:0000256" key="7">
    <source>
        <dbReference type="RuleBase" id="RU000481"/>
    </source>
</evidence>
<dbReference type="SUPFAM" id="SSF53383">
    <property type="entry name" value="PLP-dependent transferases"/>
    <property type="match status" value="1"/>
</dbReference>
<dbReference type="AlphaFoldDB" id="A0A8J7S4B1"/>
<evidence type="ECO:0000256" key="1">
    <source>
        <dbReference type="ARBA" id="ARBA00001933"/>
    </source>
</evidence>
<evidence type="ECO:0000256" key="6">
    <source>
        <dbReference type="ARBA" id="ARBA00022898"/>
    </source>
</evidence>
<dbReference type="Gene3D" id="3.90.1150.10">
    <property type="entry name" value="Aspartate Aminotransferase, domain 1"/>
    <property type="match status" value="1"/>
</dbReference>
<comment type="subunit">
    <text evidence="3">Homodimer.</text>
</comment>
<dbReference type="PROSITE" id="PS00105">
    <property type="entry name" value="AA_TRANSFER_CLASS_1"/>
    <property type="match status" value="1"/>
</dbReference>
<dbReference type="EC" id="2.6.1.-" evidence="7"/>
<dbReference type="Proteomes" id="UP000740329">
    <property type="component" value="Unassembled WGS sequence"/>
</dbReference>
<dbReference type="EMBL" id="JAGGMV010000001">
    <property type="protein sequence ID" value="MBP2201240.1"/>
    <property type="molecule type" value="Genomic_DNA"/>
</dbReference>
<dbReference type="InterPro" id="IPR004838">
    <property type="entry name" value="NHTrfase_class1_PyrdxlP-BS"/>
</dbReference>
<feature type="domain" description="Aminotransferase class I/classII large" evidence="8">
    <location>
        <begin position="24"/>
        <end position="372"/>
    </location>
</feature>
<dbReference type="InterPro" id="IPR015422">
    <property type="entry name" value="PyrdxlP-dep_Trfase_small"/>
</dbReference>
<dbReference type="Gene3D" id="3.40.640.10">
    <property type="entry name" value="Type I PLP-dependent aspartate aminotransferase-like (Major domain)"/>
    <property type="match status" value="1"/>
</dbReference>
<dbReference type="InterPro" id="IPR015421">
    <property type="entry name" value="PyrdxlP-dep_Trfase_major"/>
</dbReference>
<keyword evidence="4 7" id="KW-0032">Aminotransferase</keyword>
<dbReference type="Pfam" id="PF00155">
    <property type="entry name" value="Aminotran_1_2"/>
    <property type="match status" value="1"/>
</dbReference>
<evidence type="ECO:0000313" key="9">
    <source>
        <dbReference type="EMBL" id="MBP2201240.1"/>
    </source>
</evidence>
<sequence>MITKKLLNTEQSEIRKIFNMASKDSINLGIGEPDFNTPQNIIDACKTALDKGITSYVPNMGIPELTEAISEKLKKDNNLDIPQNKVMVTCGASEAIMLSIMAFTEKGDEVIIPNPGFVTYKNMVQLSEGKPISMDLKHENDFKIDLDDLNEKVNKNTKCIVHNSPSNPLGTVASKEEVKGLAQIAEDNEIIIISDEIYEKIIYGKKHYSPASYTDNCIVINGFSKAYAMTGWRLGYMAVNENLDSKYNIIDNVLKIHQFGFACATSFAQYGALEALNGSQQCVKDMVKEFERRRNLIYDGLKDKFKVIKPEGAFYIFPDVSEYGTGMDVAQKLIENGVLCVPGRAFGSNGENNVRFSYATSYEDIEKALEIIDKTIN</sequence>
<evidence type="ECO:0000256" key="4">
    <source>
        <dbReference type="ARBA" id="ARBA00022576"/>
    </source>
</evidence>
<evidence type="ECO:0000256" key="5">
    <source>
        <dbReference type="ARBA" id="ARBA00022679"/>
    </source>
</evidence>
<proteinExistence type="inferred from homology"/>
<dbReference type="InterPro" id="IPR050596">
    <property type="entry name" value="AspAT/PAT-like"/>
</dbReference>
<comment type="cofactor">
    <cofactor evidence="1 7">
        <name>pyridoxal 5'-phosphate</name>
        <dbReference type="ChEBI" id="CHEBI:597326"/>
    </cofactor>
</comment>
<name>A0A8J7S4B1_METVO</name>
<protein>
    <recommendedName>
        <fullName evidence="7">Aminotransferase</fullName>
        <ecNumber evidence="7">2.6.1.-</ecNumber>
    </recommendedName>
</protein>
<evidence type="ECO:0000256" key="2">
    <source>
        <dbReference type="ARBA" id="ARBA00007441"/>
    </source>
</evidence>
<dbReference type="GO" id="GO:0030170">
    <property type="term" value="F:pyridoxal phosphate binding"/>
    <property type="evidence" value="ECO:0007669"/>
    <property type="project" value="InterPro"/>
</dbReference>
<reference evidence="9" key="1">
    <citation type="submission" date="2021-03" db="EMBL/GenBank/DDBJ databases">
        <title>Genomic Encyclopedia of Type Strains, Phase IV (KMG-V): Genome sequencing to study the core and pangenomes of soil and plant-associated prokaryotes.</title>
        <authorList>
            <person name="Whitman W."/>
        </authorList>
    </citation>
    <scope>NUCLEOTIDE SEQUENCE</scope>
    <source>
        <strain evidence="9">C4</strain>
    </source>
</reference>
<dbReference type="GO" id="GO:0006520">
    <property type="term" value="P:amino acid metabolic process"/>
    <property type="evidence" value="ECO:0007669"/>
    <property type="project" value="InterPro"/>
</dbReference>
<dbReference type="RefSeq" id="WP_209590691.1">
    <property type="nucleotide sequence ID" value="NZ_JAGGMV010000001.1"/>
</dbReference>
<dbReference type="InterPro" id="IPR004839">
    <property type="entry name" value="Aminotransferase_I/II_large"/>
</dbReference>